<organism evidence="3 4">
    <name type="scientific">Microbacterium azadirachtae</name>
    <dbReference type="NCBI Taxonomy" id="582680"/>
    <lineage>
        <taxon>Bacteria</taxon>
        <taxon>Bacillati</taxon>
        <taxon>Actinomycetota</taxon>
        <taxon>Actinomycetes</taxon>
        <taxon>Micrococcales</taxon>
        <taxon>Microbacteriaceae</taxon>
        <taxon>Microbacterium</taxon>
    </lineage>
</organism>
<proteinExistence type="predicted"/>
<dbReference type="Gene3D" id="3.20.20.150">
    <property type="entry name" value="Divalent-metal-dependent TIM barrel enzymes"/>
    <property type="match status" value="1"/>
</dbReference>
<dbReference type="AlphaFoldDB" id="A0A0F0KTU2"/>
<protein>
    <submittedName>
        <fullName evidence="3">Xylose isomerase-like TIM barrel</fullName>
    </submittedName>
</protein>
<feature type="domain" description="Xylose isomerase-like TIM barrel" evidence="2">
    <location>
        <begin position="22"/>
        <end position="267"/>
    </location>
</feature>
<dbReference type="EMBL" id="JYIT01000074">
    <property type="protein sequence ID" value="KJL24317.1"/>
    <property type="molecule type" value="Genomic_DNA"/>
</dbReference>
<dbReference type="Pfam" id="PF01261">
    <property type="entry name" value="AP_endonuc_2"/>
    <property type="match status" value="1"/>
</dbReference>
<evidence type="ECO:0000256" key="1">
    <source>
        <dbReference type="ARBA" id="ARBA00023277"/>
    </source>
</evidence>
<dbReference type="OrthoDB" id="3280201at2"/>
<evidence type="ECO:0000313" key="4">
    <source>
        <dbReference type="Proteomes" id="UP000033448"/>
    </source>
</evidence>
<accession>A0A0F0KTU2</accession>
<keyword evidence="3" id="KW-0413">Isomerase</keyword>
<evidence type="ECO:0000313" key="3">
    <source>
        <dbReference type="EMBL" id="KJL24317.1"/>
    </source>
</evidence>
<dbReference type="GO" id="GO:0016853">
    <property type="term" value="F:isomerase activity"/>
    <property type="evidence" value="ECO:0007669"/>
    <property type="project" value="UniProtKB-KW"/>
</dbReference>
<name>A0A0F0KTU2_9MICO</name>
<dbReference type="PANTHER" id="PTHR12110">
    <property type="entry name" value="HYDROXYPYRUVATE ISOMERASE"/>
    <property type="match status" value="1"/>
</dbReference>
<gene>
    <name evidence="3" type="ORF">RL72_01808</name>
</gene>
<reference evidence="3 4" key="1">
    <citation type="submission" date="2015-02" db="EMBL/GenBank/DDBJ databases">
        <title>Draft genome sequences of ten Microbacterium spp. with emphasis on heavy metal contaminated environments.</title>
        <authorList>
            <person name="Corretto E."/>
        </authorList>
    </citation>
    <scope>NUCLEOTIDE SEQUENCE [LARGE SCALE GENOMIC DNA]</scope>
    <source>
        <strain evidence="3 4">DSM 23848</strain>
    </source>
</reference>
<keyword evidence="1" id="KW-0119">Carbohydrate metabolism</keyword>
<keyword evidence="4" id="KW-1185">Reference proteome</keyword>
<dbReference type="PATRIC" id="fig|582680.7.peg.1853"/>
<dbReference type="SUPFAM" id="SSF51658">
    <property type="entry name" value="Xylose isomerase-like"/>
    <property type="match status" value="1"/>
</dbReference>
<sequence>MVRIALDPTPYHHDFTLLEFPEVAARLGYEYLQLTPHVDFSPFFRYPKADDDLVAKFKKAAADAGVGIPAILPVQRISWPDEPQREAAVRNYKRTIQLAVELGVPVINTEFSGRPERSEESEAAFYRSMEELLPIIEREGLRLNIDPHPDDFVEDGLEAWRVMRGLNSRAIGFVYVASHTFHYGDRATTLLPEISDRLGAVYTADTFDHRRSHGLRYISNPPGNAARIHQHLRIGDGDVDWSELFTTLGAIGYLDREDALLVSNVFAEDEAADDVSRFQLARLRELVSEGHRP</sequence>
<dbReference type="Proteomes" id="UP000033448">
    <property type="component" value="Unassembled WGS sequence"/>
</dbReference>
<dbReference type="RefSeq" id="WP_045250501.1">
    <property type="nucleotide sequence ID" value="NZ_JYIT01000074.1"/>
</dbReference>
<comment type="caution">
    <text evidence="3">The sequence shown here is derived from an EMBL/GenBank/DDBJ whole genome shotgun (WGS) entry which is preliminary data.</text>
</comment>
<dbReference type="InterPro" id="IPR050312">
    <property type="entry name" value="IolE/XylAMocC-like"/>
</dbReference>
<evidence type="ECO:0000259" key="2">
    <source>
        <dbReference type="Pfam" id="PF01261"/>
    </source>
</evidence>
<dbReference type="PANTHER" id="PTHR12110:SF21">
    <property type="entry name" value="XYLOSE ISOMERASE-LIKE TIM BARREL DOMAIN-CONTAINING PROTEIN"/>
    <property type="match status" value="1"/>
</dbReference>
<dbReference type="InterPro" id="IPR013022">
    <property type="entry name" value="Xyl_isomerase-like_TIM-brl"/>
</dbReference>
<dbReference type="InterPro" id="IPR036237">
    <property type="entry name" value="Xyl_isomerase-like_sf"/>
</dbReference>